<dbReference type="InterPro" id="IPR053164">
    <property type="entry name" value="IS1016-like_transposase"/>
</dbReference>
<comment type="caution">
    <text evidence="1">The sequence shown here is derived from an EMBL/GenBank/DDBJ whole genome shotgun (WGS) entry which is preliminary data.</text>
</comment>
<keyword evidence="2" id="KW-1185">Reference proteome</keyword>
<dbReference type="PANTHER" id="PTHR47163">
    <property type="entry name" value="DDE_TNP_IS1595 DOMAIN-CONTAINING PROTEIN"/>
    <property type="match status" value="1"/>
</dbReference>
<reference evidence="1 2" key="1">
    <citation type="submission" date="2021-06" db="EMBL/GenBank/DDBJ databases">
        <title>Caerostris extrusa draft genome.</title>
        <authorList>
            <person name="Kono N."/>
            <person name="Arakawa K."/>
        </authorList>
    </citation>
    <scope>NUCLEOTIDE SEQUENCE [LARGE SCALE GENOMIC DNA]</scope>
</reference>
<evidence type="ECO:0000313" key="1">
    <source>
        <dbReference type="EMBL" id="GIY04449.1"/>
    </source>
</evidence>
<dbReference type="EMBL" id="BPLR01005709">
    <property type="protein sequence ID" value="GIY04449.1"/>
    <property type="molecule type" value="Genomic_DNA"/>
</dbReference>
<sequence>MDCTIWQLPNDEGSAIKMLQDYRIIHREGQCSNNHQMKLMFSSKEAPKWQCYLRSCREKERTRTQTWFDGLRLPILTAVRFIYMWCQELNSIDLCEMQLEMNHNTAVDWNNYLREVCANALLSRPNIEIGGSNKIVEIYKSLFTKNALPLQNAFFAGHALPKQRVFGGLYRETKMNVSTILDRSAKTLMTAIEENIADESDIVGARMRQMNCINSSI</sequence>
<evidence type="ECO:0000313" key="2">
    <source>
        <dbReference type="Proteomes" id="UP001054945"/>
    </source>
</evidence>
<accession>A0AAV4Q7Z7</accession>
<organism evidence="1 2">
    <name type="scientific">Caerostris extrusa</name>
    <name type="common">Bark spider</name>
    <name type="synonym">Caerostris bankana</name>
    <dbReference type="NCBI Taxonomy" id="172846"/>
    <lineage>
        <taxon>Eukaryota</taxon>
        <taxon>Metazoa</taxon>
        <taxon>Ecdysozoa</taxon>
        <taxon>Arthropoda</taxon>
        <taxon>Chelicerata</taxon>
        <taxon>Arachnida</taxon>
        <taxon>Araneae</taxon>
        <taxon>Araneomorphae</taxon>
        <taxon>Entelegynae</taxon>
        <taxon>Araneoidea</taxon>
        <taxon>Araneidae</taxon>
        <taxon>Caerostris</taxon>
    </lineage>
</organism>
<dbReference type="PANTHER" id="PTHR47163:SF2">
    <property type="entry name" value="SI:DKEY-17M8.2"/>
    <property type="match status" value="1"/>
</dbReference>
<proteinExistence type="predicted"/>
<protein>
    <submittedName>
        <fullName evidence="1">DDE_Tnp_IS1595 domain-containing protein</fullName>
    </submittedName>
</protein>
<name>A0AAV4Q7Z7_CAEEX</name>
<dbReference type="Proteomes" id="UP001054945">
    <property type="component" value="Unassembled WGS sequence"/>
</dbReference>
<gene>
    <name evidence="1" type="primary">AVEN_5600_1</name>
    <name evidence="1" type="ORF">CEXT_91701</name>
</gene>
<dbReference type="AlphaFoldDB" id="A0AAV4Q7Z7"/>